<protein>
    <submittedName>
        <fullName evidence="1">Uncharacterized protein</fullName>
    </submittedName>
</protein>
<evidence type="ECO:0000313" key="2">
    <source>
        <dbReference type="Proteomes" id="UP000465301"/>
    </source>
</evidence>
<accession>A0A7I9Z4Y6</accession>
<comment type="caution">
    <text evidence="1">The sequence shown here is derived from an EMBL/GenBank/DDBJ whole genome shotgun (WGS) entry which is preliminary data.</text>
</comment>
<sequence>MNAGMSARRIALSAFGTVSTRLGGSTGSMSRDLSPVTMRSAARTAEEAGLTAAERAAGRTVELECAAARTLGAPLS</sequence>
<dbReference type="EMBL" id="BLLA01000001">
    <property type="protein sequence ID" value="GFG96021.1"/>
    <property type="molecule type" value="Genomic_DNA"/>
</dbReference>
<gene>
    <name evidence="1" type="ORF">MTIM_19000</name>
</gene>
<evidence type="ECO:0000313" key="1">
    <source>
        <dbReference type="EMBL" id="GFG96021.1"/>
    </source>
</evidence>
<proteinExistence type="predicted"/>
<organism evidence="1 2">
    <name type="scientific">Mycobacterium timonense</name>
    <dbReference type="NCBI Taxonomy" id="701043"/>
    <lineage>
        <taxon>Bacteria</taxon>
        <taxon>Bacillati</taxon>
        <taxon>Actinomycetota</taxon>
        <taxon>Actinomycetes</taxon>
        <taxon>Mycobacteriales</taxon>
        <taxon>Mycobacteriaceae</taxon>
        <taxon>Mycobacterium</taxon>
        <taxon>Mycobacterium avium complex (MAC)</taxon>
    </lineage>
</organism>
<dbReference type="AlphaFoldDB" id="A0A7I9Z4Y6"/>
<keyword evidence="2" id="KW-1185">Reference proteome</keyword>
<reference evidence="1 2" key="1">
    <citation type="journal article" date="2019" name="Emerg. Microbes Infect.">
        <title>Comprehensive subspecies identification of 175 nontuberculous mycobacteria species based on 7547 genomic profiles.</title>
        <authorList>
            <person name="Matsumoto Y."/>
            <person name="Kinjo T."/>
            <person name="Motooka D."/>
            <person name="Nabeya D."/>
            <person name="Jung N."/>
            <person name="Uechi K."/>
            <person name="Horii T."/>
            <person name="Iida T."/>
            <person name="Fujita J."/>
            <person name="Nakamura S."/>
        </authorList>
    </citation>
    <scope>NUCLEOTIDE SEQUENCE [LARGE SCALE GENOMIC DNA]</scope>
    <source>
        <strain evidence="1 2">JCM 30726</strain>
    </source>
</reference>
<dbReference type="Proteomes" id="UP000465301">
    <property type="component" value="Unassembled WGS sequence"/>
</dbReference>
<name>A0A7I9Z4Y6_9MYCO</name>